<dbReference type="CDD" id="cd13963">
    <property type="entry name" value="PT_UbiA_2"/>
    <property type="match status" value="1"/>
</dbReference>
<sequence length="493" mass="53326">MDGDQRYAGADMIIGDLADNGTMPVLVVDLDGTLIRTDMLAESFWAACSSDVLTPLKLIPKAFKGRAALKRTLSAKTRIDPVTLPYNQAVIDYIHAWKKRGGRAALVSASDENIVRTIGEHLGIFDEIHGSDGKLNLKGHRKSQFLTDRFGERGYAYMGDSRADIAVWKTATKAITVNAGSALRASAEAACEQADHIARRSKSLRPVLKAIRPHQWLKNMLVFIPMIAGHRIDATTLLQSGLAFICFSLIASSVYLLNDLLDLSADRAHPRKHRRPLASGDLSLAHGTLLAPVLLMAGIGLGTILGPPFLVVMAGYYTVTMAYSFFLKRRVLIDIVTLAGLYTIRILAGAAATGIVLSFWLLAFSVFLFFALASVKRQAELVDSASREVLKPSGRGYIIDDLPIVSQMATSSGFVSVLVLALYLNSPAVSALYSQPAALWGLCLILLFWINRMVMVAHRGGMHDDPIVFAVKDRTSLFCGVLGVGCAAAGVLL</sequence>
<comment type="subcellular location">
    <subcellularLocation>
        <location evidence="1">Membrane</location>
        <topology evidence="1">Multi-pass membrane protein</topology>
    </subcellularLocation>
</comment>
<keyword evidence="5 6" id="KW-0472">Membrane</keyword>
<dbReference type="InterPro" id="IPR036412">
    <property type="entry name" value="HAD-like_sf"/>
</dbReference>
<comment type="caution">
    <text evidence="7">The sequence shown here is derived from an EMBL/GenBank/DDBJ whole genome shotgun (WGS) entry which is preliminary data.</text>
</comment>
<dbReference type="PANTHER" id="PTHR11048:SF5">
    <property type="entry name" value="DECAPRENYL-PHOSPHATE PHOSPHORIBOSYLTRANSFERASE"/>
    <property type="match status" value="1"/>
</dbReference>
<keyword evidence="4 6" id="KW-1133">Transmembrane helix</keyword>
<dbReference type="EMBL" id="ARYJ01000009">
    <property type="protein sequence ID" value="KCZ87248.1"/>
    <property type="molecule type" value="Genomic_DNA"/>
</dbReference>
<name>A0A059F9N2_9PROT</name>
<dbReference type="PANTHER" id="PTHR11048">
    <property type="entry name" value="PRENYLTRANSFERASES"/>
    <property type="match status" value="1"/>
</dbReference>
<feature type="transmembrane region" description="Helical" evidence="6">
    <location>
        <begin position="437"/>
        <end position="455"/>
    </location>
</feature>
<evidence type="ECO:0000313" key="8">
    <source>
        <dbReference type="Proteomes" id="UP000024816"/>
    </source>
</evidence>
<dbReference type="Gene3D" id="3.40.50.1000">
    <property type="entry name" value="HAD superfamily/HAD-like"/>
    <property type="match status" value="1"/>
</dbReference>
<evidence type="ECO:0000256" key="4">
    <source>
        <dbReference type="ARBA" id="ARBA00022989"/>
    </source>
</evidence>
<keyword evidence="3 6" id="KW-0812">Transmembrane</keyword>
<dbReference type="InterPro" id="IPR000537">
    <property type="entry name" value="UbiA_prenyltransferase"/>
</dbReference>
<feature type="transmembrane region" description="Helical" evidence="6">
    <location>
        <begin position="346"/>
        <end position="373"/>
    </location>
</feature>
<dbReference type="InterPro" id="IPR023214">
    <property type="entry name" value="HAD_sf"/>
</dbReference>
<dbReference type="NCBIfam" id="NF006088">
    <property type="entry name" value="PRK08238.1"/>
    <property type="match status" value="1"/>
</dbReference>
<dbReference type="GO" id="GO:0016765">
    <property type="term" value="F:transferase activity, transferring alkyl or aryl (other than methyl) groups"/>
    <property type="evidence" value="ECO:0007669"/>
    <property type="project" value="InterPro"/>
</dbReference>
<feature type="transmembrane region" description="Helical" evidence="6">
    <location>
        <begin position="241"/>
        <end position="261"/>
    </location>
</feature>
<evidence type="ECO:0000256" key="3">
    <source>
        <dbReference type="ARBA" id="ARBA00022692"/>
    </source>
</evidence>
<reference evidence="7 8" key="1">
    <citation type="journal article" date="2014" name="Antonie Van Leeuwenhoek">
        <title>Hyphomonas beringensis sp. nov. and Hyphomonas chukchiensis sp. nov., isolated from surface seawater of the Bering Sea and Chukchi Sea.</title>
        <authorList>
            <person name="Li C."/>
            <person name="Lai Q."/>
            <person name="Li G."/>
            <person name="Dong C."/>
            <person name="Wang J."/>
            <person name="Liao Y."/>
            <person name="Shao Z."/>
        </authorList>
    </citation>
    <scope>NUCLEOTIDE SEQUENCE [LARGE SCALE GENOMIC DNA]</scope>
    <source>
        <strain evidence="7 8">VP2</strain>
    </source>
</reference>
<dbReference type="Gene3D" id="1.10.357.140">
    <property type="entry name" value="UbiA prenyltransferase"/>
    <property type="match status" value="1"/>
</dbReference>
<protein>
    <recommendedName>
        <fullName evidence="9">UbiA family prenyltransferase</fullName>
    </recommendedName>
</protein>
<keyword evidence="2" id="KW-1003">Cell membrane</keyword>
<organism evidence="7 8">
    <name type="scientific">Hyphomonas jannaschiana VP2</name>
    <dbReference type="NCBI Taxonomy" id="1280952"/>
    <lineage>
        <taxon>Bacteria</taxon>
        <taxon>Pseudomonadati</taxon>
        <taxon>Pseudomonadota</taxon>
        <taxon>Alphaproteobacteria</taxon>
        <taxon>Hyphomonadales</taxon>
        <taxon>Hyphomonadaceae</taxon>
        <taxon>Hyphomonas</taxon>
    </lineage>
</organism>
<keyword evidence="8" id="KW-1185">Reference proteome</keyword>
<dbReference type="PATRIC" id="fig|1280952.3.peg.2730"/>
<dbReference type="Pfam" id="PF12710">
    <property type="entry name" value="HAD"/>
    <property type="match status" value="1"/>
</dbReference>
<evidence type="ECO:0000256" key="5">
    <source>
        <dbReference type="ARBA" id="ARBA00023136"/>
    </source>
</evidence>
<dbReference type="InterPro" id="IPR044878">
    <property type="entry name" value="UbiA_sf"/>
</dbReference>
<evidence type="ECO:0000256" key="1">
    <source>
        <dbReference type="ARBA" id="ARBA00004141"/>
    </source>
</evidence>
<accession>A0A059F9N2</accession>
<gene>
    <name evidence="7" type="ORF">HJA_13640</name>
</gene>
<evidence type="ECO:0000313" key="7">
    <source>
        <dbReference type="EMBL" id="KCZ87248.1"/>
    </source>
</evidence>
<evidence type="ECO:0000256" key="2">
    <source>
        <dbReference type="ARBA" id="ARBA00022475"/>
    </source>
</evidence>
<feature type="transmembrane region" description="Helical" evidence="6">
    <location>
        <begin position="282"/>
        <end position="302"/>
    </location>
</feature>
<dbReference type="SUPFAM" id="SSF56784">
    <property type="entry name" value="HAD-like"/>
    <property type="match status" value="1"/>
</dbReference>
<evidence type="ECO:0000256" key="6">
    <source>
        <dbReference type="SAM" id="Phobius"/>
    </source>
</evidence>
<dbReference type="AlphaFoldDB" id="A0A059F9N2"/>
<dbReference type="InterPro" id="IPR039653">
    <property type="entry name" value="Prenyltransferase"/>
</dbReference>
<dbReference type="Proteomes" id="UP000024816">
    <property type="component" value="Unassembled WGS sequence"/>
</dbReference>
<dbReference type="eggNOG" id="COG0382">
    <property type="taxonomic scope" value="Bacteria"/>
</dbReference>
<proteinExistence type="predicted"/>
<dbReference type="GO" id="GO:0009247">
    <property type="term" value="P:glycolipid biosynthetic process"/>
    <property type="evidence" value="ECO:0007669"/>
    <property type="project" value="TreeGrafter"/>
</dbReference>
<dbReference type="STRING" id="1280952.HJA_13640"/>
<dbReference type="GO" id="GO:0005886">
    <property type="term" value="C:plasma membrane"/>
    <property type="evidence" value="ECO:0007669"/>
    <property type="project" value="TreeGrafter"/>
</dbReference>
<dbReference type="Pfam" id="PF01040">
    <property type="entry name" value="UbiA"/>
    <property type="match status" value="1"/>
</dbReference>
<evidence type="ECO:0008006" key="9">
    <source>
        <dbReference type="Google" id="ProtNLM"/>
    </source>
</evidence>
<feature type="transmembrane region" description="Helical" evidence="6">
    <location>
        <begin position="308"/>
        <end position="326"/>
    </location>
</feature>